<proteinExistence type="predicted"/>
<dbReference type="Proteomes" id="UP000829685">
    <property type="component" value="Unassembled WGS sequence"/>
</dbReference>
<dbReference type="InterPro" id="IPR051288">
    <property type="entry name" value="Serum_paraoxonase/arylesterase"/>
</dbReference>
<comment type="caution">
    <text evidence="2">The sequence shown here is derived from an EMBL/GenBank/DDBJ whole genome shotgun (WGS) entry which is preliminary data.</text>
</comment>
<organism evidence="2 3">
    <name type="scientific">Neoarthrinium moseri</name>
    <dbReference type="NCBI Taxonomy" id="1658444"/>
    <lineage>
        <taxon>Eukaryota</taxon>
        <taxon>Fungi</taxon>
        <taxon>Dikarya</taxon>
        <taxon>Ascomycota</taxon>
        <taxon>Pezizomycotina</taxon>
        <taxon>Sordariomycetes</taxon>
        <taxon>Xylariomycetidae</taxon>
        <taxon>Amphisphaeriales</taxon>
        <taxon>Apiosporaceae</taxon>
        <taxon>Neoarthrinium</taxon>
    </lineage>
</organism>
<dbReference type="SUPFAM" id="SSF63829">
    <property type="entry name" value="Calcium-dependent phosphotriesterase"/>
    <property type="match status" value="1"/>
</dbReference>
<keyword evidence="3" id="KW-1185">Reference proteome</keyword>
<keyword evidence="1" id="KW-0732">Signal</keyword>
<dbReference type="InterPro" id="IPR011042">
    <property type="entry name" value="6-blade_b-propeller_TolB-like"/>
</dbReference>
<evidence type="ECO:0000313" key="3">
    <source>
        <dbReference type="Proteomes" id="UP000829685"/>
    </source>
</evidence>
<sequence>MFKIIAPILALLGAIVYQLELPRMVRIFIGVGHTAEPLSSFPYTCRRIYHKGMEACEDMWLSQSTRQLFLACSDPLARAQWMPNMLHFNVSGRGLNDAIVVVDIDEMSPDKLKPRVLETPGFPGTNGDGRLHLVGLTGVDDSDGNVRLWVINAKPSVDPMSGEFSDNSKVGGNSTVELFRAGPYASSLDHVKTFAHSQIATPNNVAPVGDQGNSFYFTNDHGVTKTGIMGHLAPVLGGGDVSFCDDTTCKEVARGLKFPNGLAKGHDGLIYVPSSILGVIDVFEPQSNGNLTKVDQIDVGYSLDNLAVDSDGEIFAAVITDTFKFFAANNDPYGKDAPTAAVRIHKGLDGRYKVAKVIEDSLAEVLPASTAVVHDPKTGKLFFSGVSSPFVGVCEPK</sequence>
<dbReference type="AlphaFoldDB" id="A0A9Q0AL65"/>
<dbReference type="Gene3D" id="2.120.10.30">
    <property type="entry name" value="TolB, C-terminal domain"/>
    <property type="match status" value="1"/>
</dbReference>
<evidence type="ECO:0000256" key="1">
    <source>
        <dbReference type="SAM" id="SignalP"/>
    </source>
</evidence>
<reference evidence="2" key="1">
    <citation type="submission" date="2021-03" db="EMBL/GenBank/DDBJ databases">
        <title>Revisited historic fungal species revealed as producer of novel bioactive compounds through whole genome sequencing and comparative genomics.</title>
        <authorList>
            <person name="Vignolle G.A."/>
            <person name="Hochenegger N."/>
            <person name="Mach R.L."/>
            <person name="Mach-Aigner A.R."/>
            <person name="Javad Rahimi M."/>
            <person name="Salim K.A."/>
            <person name="Chan C.M."/>
            <person name="Lim L.B.L."/>
            <person name="Cai F."/>
            <person name="Druzhinina I.S."/>
            <person name="U'Ren J.M."/>
            <person name="Derntl C."/>
        </authorList>
    </citation>
    <scope>NUCLEOTIDE SEQUENCE</scope>
    <source>
        <strain evidence="2">TUCIM 5799</strain>
    </source>
</reference>
<name>A0A9Q0AL65_9PEZI</name>
<dbReference type="PANTHER" id="PTHR11799">
    <property type="entry name" value="PARAOXONASE"/>
    <property type="match status" value="1"/>
</dbReference>
<dbReference type="EMBL" id="JAFIMR010000037">
    <property type="protein sequence ID" value="KAI1858210.1"/>
    <property type="molecule type" value="Genomic_DNA"/>
</dbReference>
<dbReference type="PANTHER" id="PTHR11799:SF20">
    <property type="entry name" value="SMP-30_GLUCONOLACTONASE_LRE-LIKE REGION DOMAIN-CONTAINING PROTEIN"/>
    <property type="match status" value="1"/>
</dbReference>
<dbReference type="OrthoDB" id="5307922at2759"/>
<accession>A0A9Q0AL65</accession>
<evidence type="ECO:0000313" key="2">
    <source>
        <dbReference type="EMBL" id="KAI1858210.1"/>
    </source>
</evidence>
<feature type="signal peptide" evidence="1">
    <location>
        <begin position="1"/>
        <end position="18"/>
    </location>
</feature>
<feature type="chain" id="PRO_5040373133" evidence="1">
    <location>
        <begin position="19"/>
        <end position="397"/>
    </location>
</feature>
<protein>
    <submittedName>
        <fullName evidence="2">Uncharacterized protein</fullName>
    </submittedName>
</protein>
<gene>
    <name evidence="2" type="ORF">JX265_010878</name>
</gene>